<name>A0ABR3TEI5_9PEZI</name>
<evidence type="ECO:0000313" key="2">
    <source>
        <dbReference type="Proteomes" id="UP001521116"/>
    </source>
</evidence>
<keyword evidence="2" id="KW-1185">Reference proteome</keyword>
<evidence type="ECO:0000313" key="1">
    <source>
        <dbReference type="EMBL" id="KAL1637920.1"/>
    </source>
</evidence>
<protein>
    <recommendedName>
        <fullName evidence="3">F-box domain protein</fullName>
    </recommendedName>
</protein>
<evidence type="ECO:0008006" key="3">
    <source>
        <dbReference type="Google" id="ProtNLM"/>
    </source>
</evidence>
<proteinExistence type="predicted"/>
<dbReference type="EMBL" id="JAJVDC020000002">
    <property type="protein sequence ID" value="KAL1637920.1"/>
    <property type="molecule type" value="Genomic_DNA"/>
</dbReference>
<comment type="caution">
    <text evidence="1">The sequence shown here is derived from an EMBL/GenBank/DDBJ whole genome shotgun (WGS) entry which is preliminary data.</text>
</comment>
<reference evidence="1 2" key="1">
    <citation type="submission" date="2024-02" db="EMBL/GenBank/DDBJ databases">
        <title>De novo assembly and annotation of 12 fungi associated with fruit tree decline syndrome in Ontario, Canada.</title>
        <authorList>
            <person name="Sulman M."/>
            <person name="Ellouze W."/>
            <person name="Ilyukhin E."/>
        </authorList>
    </citation>
    <scope>NUCLEOTIDE SEQUENCE [LARGE SCALE GENOMIC DNA]</scope>
    <source>
        <strain evidence="1 2">M1-105</strain>
    </source>
</reference>
<sequence>MPRARYRTRCQHLEAFYFVGPSHHLNSDRLLGFISRHPTLSDIRIRLMDSIIQHPLPEDVVTYLAEKSVVRKIQTPQLQLHTPKSFTSSDTFRTLELLDIRADYRSLHIISASLPRLKILKVGLAASSLRHLQEIGLFFTPEAVLDIDWTTETIFPNLSRLCLNQIRGQKTNYSLDTYDARLRKKFPRLQLLQVMKPFPGSLSLGDSFIFDVPRIPRSDPFA</sequence>
<gene>
    <name evidence="1" type="ORF">SLS56_000477</name>
</gene>
<accession>A0ABR3TEI5</accession>
<organism evidence="1 2">
    <name type="scientific">Neofusicoccum ribis</name>
    <dbReference type="NCBI Taxonomy" id="45134"/>
    <lineage>
        <taxon>Eukaryota</taxon>
        <taxon>Fungi</taxon>
        <taxon>Dikarya</taxon>
        <taxon>Ascomycota</taxon>
        <taxon>Pezizomycotina</taxon>
        <taxon>Dothideomycetes</taxon>
        <taxon>Dothideomycetes incertae sedis</taxon>
        <taxon>Botryosphaeriales</taxon>
        <taxon>Botryosphaeriaceae</taxon>
        <taxon>Neofusicoccum</taxon>
    </lineage>
</organism>
<dbReference type="Proteomes" id="UP001521116">
    <property type="component" value="Unassembled WGS sequence"/>
</dbReference>